<evidence type="ECO:0000313" key="3">
    <source>
        <dbReference type="EMBL" id="QDY52019.1"/>
    </source>
</evidence>
<reference evidence="3" key="1">
    <citation type="submission" date="2018-11" db="EMBL/GenBank/DDBJ databases">
        <title>A distinct lineage of giant viruses engineers rhodopsin photosystems in predatory marine eukaryotes.</title>
        <authorList>
            <person name="Needham D.M."/>
            <person name="Yoshizawa S."/>
            <person name="Hosaka T."/>
            <person name="Poirier C."/>
            <person name="Choi C.-J."/>
            <person name="Hehenberger E."/>
            <person name="Irwin N.A.T."/>
            <person name="Wilken S."/>
            <person name="Yung C.-M."/>
            <person name="Bachy C."/>
            <person name="Kurihara R."/>
            <person name="Nakajima Y."/>
            <person name="Kojima K."/>
            <person name="Kimura-Someya T."/>
            <person name="Leonard G."/>
            <person name="Malmstrom R.R."/>
            <person name="Mende D."/>
            <person name="Olson D.K."/>
            <person name="Sudo Y."/>
            <person name="Sudek S."/>
            <person name="Richards T.A."/>
            <person name="DeLong E.F."/>
            <person name="Keeling P.J."/>
            <person name="Santoro A.E."/>
            <person name="Shirouzu M."/>
            <person name="Iwasaki W."/>
            <person name="Worden A.Z."/>
        </authorList>
    </citation>
    <scope>NUCLEOTIDE SEQUENCE</scope>
</reference>
<evidence type="ECO:0000256" key="2">
    <source>
        <dbReference type="SAM" id="MobiDB-lite"/>
    </source>
</evidence>
<proteinExistence type="predicted"/>
<protein>
    <submittedName>
        <fullName evidence="3">Uncharacterized protein</fullName>
    </submittedName>
</protein>
<organism evidence="3">
    <name type="scientific">Mimiviridae sp. ChoanoV1</name>
    <dbReference type="NCBI Taxonomy" id="2596887"/>
    <lineage>
        <taxon>Viruses</taxon>
        <taxon>Varidnaviria</taxon>
        <taxon>Bamfordvirae</taxon>
        <taxon>Nucleocytoviricota</taxon>
        <taxon>Megaviricetes</taxon>
        <taxon>Imitervirales</taxon>
        <taxon>Schizomimiviridae</taxon>
    </lineage>
</organism>
<evidence type="ECO:0000256" key="1">
    <source>
        <dbReference type="SAM" id="Coils"/>
    </source>
</evidence>
<feature type="coiled-coil region" evidence="1">
    <location>
        <begin position="550"/>
        <end position="606"/>
    </location>
</feature>
<feature type="region of interest" description="Disordered" evidence="2">
    <location>
        <begin position="385"/>
        <end position="420"/>
    </location>
</feature>
<feature type="compositionally biased region" description="Low complexity" evidence="2">
    <location>
        <begin position="386"/>
        <end position="396"/>
    </location>
</feature>
<accession>A0A5B8HVD7</accession>
<sequence>MKFKTENLWYVVLLLVILLIVSAIIEYRKKQYKSELNSQMENFENVVSENENISIQFKINKIHVIDPSNLENLYLKNSTPELQDLINITEDVNKLIGKKVLYIEGSQLKDINAVFIGNLNAKIMNYGNKLYIIPPIFNNFDDINYDNLEIKFLIKNNDTLKDPIITSENNKIMYSNPNSGVANVPNLTGKLEFDINNSENQEFNLKINNENILNISNKIIHYLNLNSGGGTIDVEFLPICGPSESGEPSCSDNLENISIIKDSVSLKFTFDDLNYMFPTGLFYRINKVDNDLEDSEAWNIFTTKDKIKFNNLTVQGFYDNMIGILDDEKKPGPPKETYNPKNLNIKIDEVNDSLMVLNWEKPDKPLTKDFTYVLNVYVNKLAPNYSEVNESGGNESEGNESGGNESEGNESEGNETEGKKKNFEIKDKKILFEDTKFSFSNLGMFPTEEYIIKLQVFNYSNSKLLDTGSEINYKYMPENLKKYHKHIFKDGKFNIELSQEYPELIKTYYHLNAFNKMKTQENLLNTQEYVNNTATCMNNSLSKVKSNNNKDKFESKVSELLKKEQELEANIFSKKEREQQVNVERINNKISELEDLQGKLNQNQDLKIKNLKSLNDGTNLSLINLKNNKKMIKINEGCLSRELNGDYNYRQCNVFDKKQYFNLNKINTTDEYNNLLLMNGNPKLEGEESVDYPFYILQPHNSQKCVNIKDKNLSIQPCNDEESIRFQGNFVNQKCSN</sequence>
<name>A0A5B8HVD7_9VIRU</name>
<gene>
    <name evidence="3" type="ORF">2_91</name>
</gene>
<keyword evidence="1" id="KW-0175">Coiled coil</keyword>
<dbReference type="EMBL" id="MK250086">
    <property type="protein sequence ID" value="QDY52019.1"/>
    <property type="molecule type" value="Genomic_DNA"/>
</dbReference>